<dbReference type="OrthoDB" id="41390at2"/>
<dbReference type="SMART" id="SM00100">
    <property type="entry name" value="cNMP"/>
    <property type="match status" value="1"/>
</dbReference>
<gene>
    <name evidence="5" type="ORF">CLV43_12011</name>
</gene>
<keyword evidence="2" id="KW-0238">DNA-binding</keyword>
<dbReference type="GO" id="GO:0003677">
    <property type="term" value="F:DNA binding"/>
    <property type="evidence" value="ECO:0007669"/>
    <property type="project" value="UniProtKB-KW"/>
</dbReference>
<organism evidence="5 6">
    <name type="scientific">Umezawaea tangerina</name>
    <dbReference type="NCBI Taxonomy" id="84725"/>
    <lineage>
        <taxon>Bacteria</taxon>
        <taxon>Bacillati</taxon>
        <taxon>Actinomycetota</taxon>
        <taxon>Actinomycetes</taxon>
        <taxon>Pseudonocardiales</taxon>
        <taxon>Pseudonocardiaceae</taxon>
        <taxon>Umezawaea</taxon>
    </lineage>
</organism>
<dbReference type="InterPro" id="IPR012318">
    <property type="entry name" value="HTH_CRP"/>
</dbReference>
<dbReference type="GO" id="GO:0003700">
    <property type="term" value="F:DNA-binding transcription factor activity"/>
    <property type="evidence" value="ECO:0007669"/>
    <property type="project" value="TreeGrafter"/>
</dbReference>
<dbReference type="Pfam" id="PF13545">
    <property type="entry name" value="HTH_Crp_2"/>
    <property type="match status" value="1"/>
</dbReference>
<dbReference type="GO" id="GO:0005829">
    <property type="term" value="C:cytosol"/>
    <property type="evidence" value="ECO:0007669"/>
    <property type="project" value="TreeGrafter"/>
</dbReference>
<reference evidence="5 6" key="1">
    <citation type="submission" date="2018-03" db="EMBL/GenBank/DDBJ databases">
        <title>Genomic Encyclopedia of Archaeal and Bacterial Type Strains, Phase II (KMG-II): from individual species to whole genera.</title>
        <authorList>
            <person name="Goeker M."/>
        </authorList>
    </citation>
    <scope>NUCLEOTIDE SEQUENCE [LARGE SCALE GENOMIC DNA]</scope>
    <source>
        <strain evidence="5 6">DSM 44720</strain>
    </source>
</reference>
<feature type="domain" description="Cyclic nucleotide-binding" evidence="4">
    <location>
        <begin position="54"/>
        <end position="127"/>
    </location>
</feature>
<dbReference type="Proteomes" id="UP000239494">
    <property type="component" value="Unassembled WGS sequence"/>
</dbReference>
<evidence type="ECO:0000256" key="3">
    <source>
        <dbReference type="ARBA" id="ARBA00023163"/>
    </source>
</evidence>
<dbReference type="CDD" id="cd00038">
    <property type="entry name" value="CAP_ED"/>
    <property type="match status" value="1"/>
</dbReference>
<keyword evidence="3" id="KW-0804">Transcription</keyword>
<comment type="caution">
    <text evidence="5">The sequence shown here is derived from an EMBL/GenBank/DDBJ whole genome shotgun (WGS) entry which is preliminary data.</text>
</comment>
<dbReference type="PROSITE" id="PS50042">
    <property type="entry name" value="CNMP_BINDING_3"/>
    <property type="match status" value="1"/>
</dbReference>
<evidence type="ECO:0000256" key="1">
    <source>
        <dbReference type="ARBA" id="ARBA00023015"/>
    </source>
</evidence>
<dbReference type="InterPro" id="IPR050397">
    <property type="entry name" value="Env_Response_Regulators"/>
</dbReference>
<dbReference type="InterPro" id="IPR036388">
    <property type="entry name" value="WH-like_DNA-bd_sf"/>
</dbReference>
<evidence type="ECO:0000313" key="5">
    <source>
        <dbReference type="EMBL" id="PRY32592.1"/>
    </source>
</evidence>
<dbReference type="Gene3D" id="2.60.120.10">
    <property type="entry name" value="Jelly Rolls"/>
    <property type="match status" value="1"/>
</dbReference>
<keyword evidence="1" id="KW-0805">Transcription regulation</keyword>
<dbReference type="Gene3D" id="1.10.10.10">
    <property type="entry name" value="Winged helix-like DNA-binding domain superfamily/Winged helix DNA-binding domain"/>
    <property type="match status" value="1"/>
</dbReference>
<dbReference type="InterPro" id="IPR014710">
    <property type="entry name" value="RmlC-like_jellyroll"/>
</dbReference>
<evidence type="ECO:0000313" key="6">
    <source>
        <dbReference type="Proteomes" id="UP000239494"/>
    </source>
</evidence>
<dbReference type="SUPFAM" id="SSF51206">
    <property type="entry name" value="cAMP-binding domain-like"/>
    <property type="match status" value="1"/>
</dbReference>
<name>A0A2T0SGQ4_9PSEU</name>
<proteinExistence type="predicted"/>
<dbReference type="PANTHER" id="PTHR24567">
    <property type="entry name" value="CRP FAMILY TRANSCRIPTIONAL REGULATORY PROTEIN"/>
    <property type="match status" value="1"/>
</dbReference>
<dbReference type="InterPro" id="IPR036390">
    <property type="entry name" value="WH_DNA-bd_sf"/>
</dbReference>
<dbReference type="InterPro" id="IPR000595">
    <property type="entry name" value="cNMP-bd_dom"/>
</dbReference>
<accession>A0A2T0SGQ4</accession>
<dbReference type="PANTHER" id="PTHR24567:SF74">
    <property type="entry name" value="HTH-TYPE TRANSCRIPTIONAL REGULATOR ARCR"/>
    <property type="match status" value="1"/>
</dbReference>
<dbReference type="AlphaFoldDB" id="A0A2T0SGQ4"/>
<protein>
    <submittedName>
        <fullName evidence="5">CRP-like cAMP-binding protein</fullName>
    </submittedName>
</protein>
<dbReference type="RefSeq" id="WP_106196008.1">
    <property type="nucleotide sequence ID" value="NZ_PVTF01000020.1"/>
</dbReference>
<dbReference type="EMBL" id="PVTF01000020">
    <property type="protein sequence ID" value="PRY32592.1"/>
    <property type="molecule type" value="Genomic_DNA"/>
</dbReference>
<dbReference type="SUPFAM" id="SSF46785">
    <property type="entry name" value="Winged helix' DNA-binding domain"/>
    <property type="match status" value="1"/>
</dbReference>
<evidence type="ECO:0000256" key="2">
    <source>
        <dbReference type="ARBA" id="ARBA00023125"/>
    </source>
</evidence>
<keyword evidence="6" id="KW-1185">Reference proteome</keyword>
<sequence length="243" mass="27333">MGDTQSDTQAESAWPVLKEDARVDAAWPVLEEHEIRYLDHVGKLLAPRSPEQIFFHEHEETDEVLLIKKGHVKVVAGRPPRIVAIRKPGDIIGEMAFLRGKPRSASIVAYDEVLALRIPGQQWLNFLYLFPRAMHAQLVAADGRLDEATSKFVGSDWAIERKLANVLLELLDLDLGEQVDGKQVLRFNQRDLASLAAASHDSIKKIMRRLRDAEIIYTGRQTIEIWNREALGEIASGSQTSII</sequence>
<evidence type="ECO:0000259" key="4">
    <source>
        <dbReference type="PROSITE" id="PS50042"/>
    </source>
</evidence>
<dbReference type="Pfam" id="PF00027">
    <property type="entry name" value="cNMP_binding"/>
    <property type="match status" value="1"/>
</dbReference>
<dbReference type="InterPro" id="IPR018490">
    <property type="entry name" value="cNMP-bd_dom_sf"/>
</dbReference>